<organism evidence="12 13">
    <name type="scientific">Rhodoferax antarcticus ANT.BR</name>
    <dbReference type="NCBI Taxonomy" id="1111071"/>
    <lineage>
        <taxon>Bacteria</taxon>
        <taxon>Pseudomonadati</taxon>
        <taxon>Pseudomonadota</taxon>
        <taxon>Betaproteobacteria</taxon>
        <taxon>Burkholderiales</taxon>
        <taxon>Comamonadaceae</taxon>
        <taxon>Rhodoferax</taxon>
    </lineage>
</organism>
<comment type="caution">
    <text evidence="12">The sequence shown here is derived from an EMBL/GenBank/DDBJ whole genome shotgun (WGS) entry which is preliminary data.</text>
</comment>
<dbReference type="PANTHER" id="PTHR30040:SF2">
    <property type="entry name" value="FAD:PROTEIN FMN TRANSFERASE"/>
    <property type="match status" value="1"/>
</dbReference>
<dbReference type="Gene3D" id="3.10.520.10">
    <property type="entry name" value="ApbE-like domains"/>
    <property type="match status" value="1"/>
</dbReference>
<keyword evidence="7 10" id="KW-0460">Magnesium</keyword>
<dbReference type="EMBL" id="MSYM01000007">
    <property type="protein sequence ID" value="OLP07901.1"/>
    <property type="molecule type" value="Genomic_DNA"/>
</dbReference>
<dbReference type="PIRSF" id="PIRSF006268">
    <property type="entry name" value="ApbE"/>
    <property type="match status" value="1"/>
</dbReference>
<evidence type="ECO:0000256" key="8">
    <source>
        <dbReference type="ARBA" id="ARBA00031306"/>
    </source>
</evidence>
<dbReference type="GO" id="GO:0046872">
    <property type="term" value="F:metal ion binding"/>
    <property type="evidence" value="ECO:0007669"/>
    <property type="project" value="UniProtKB-UniRule"/>
</dbReference>
<dbReference type="InterPro" id="IPR003374">
    <property type="entry name" value="ApbE-like_sf"/>
</dbReference>
<feature type="binding site" evidence="11">
    <location>
        <position position="291"/>
    </location>
    <ligand>
        <name>Mg(2+)</name>
        <dbReference type="ChEBI" id="CHEBI:18420"/>
    </ligand>
</feature>
<accession>A0A1Q8YIL7</accession>
<comment type="similarity">
    <text evidence="10">Belongs to the ApbE family.</text>
</comment>
<evidence type="ECO:0000313" key="13">
    <source>
        <dbReference type="Proteomes" id="UP000185911"/>
    </source>
</evidence>
<evidence type="ECO:0000256" key="3">
    <source>
        <dbReference type="ARBA" id="ARBA00022630"/>
    </source>
</evidence>
<dbReference type="Proteomes" id="UP000185911">
    <property type="component" value="Unassembled WGS sequence"/>
</dbReference>
<evidence type="ECO:0000256" key="11">
    <source>
        <dbReference type="PIRSR" id="PIRSR006268-2"/>
    </source>
</evidence>
<evidence type="ECO:0000256" key="5">
    <source>
        <dbReference type="ARBA" id="ARBA00022723"/>
    </source>
</evidence>
<evidence type="ECO:0000256" key="10">
    <source>
        <dbReference type="PIRNR" id="PIRNR006268"/>
    </source>
</evidence>
<dbReference type="SUPFAM" id="SSF143631">
    <property type="entry name" value="ApbE-like"/>
    <property type="match status" value="1"/>
</dbReference>
<name>A0A1Q8YIL7_9BURK</name>
<dbReference type="STRING" id="81479.RA876_18860"/>
<evidence type="ECO:0000256" key="9">
    <source>
        <dbReference type="ARBA" id="ARBA00048540"/>
    </source>
</evidence>
<dbReference type="PANTHER" id="PTHR30040">
    <property type="entry name" value="THIAMINE BIOSYNTHESIS LIPOPROTEIN APBE"/>
    <property type="match status" value="1"/>
</dbReference>
<feature type="binding site" evidence="11">
    <location>
        <position position="177"/>
    </location>
    <ligand>
        <name>Mg(2+)</name>
        <dbReference type="ChEBI" id="CHEBI:18420"/>
    </ligand>
</feature>
<feature type="binding site" evidence="11">
    <location>
        <position position="287"/>
    </location>
    <ligand>
        <name>Mg(2+)</name>
        <dbReference type="ChEBI" id="CHEBI:18420"/>
    </ligand>
</feature>
<keyword evidence="3 10" id="KW-0285">Flavoprotein</keyword>
<keyword evidence="13" id="KW-1185">Reference proteome</keyword>
<dbReference type="GO" id="GO:0016740">
    <property type="term" value="F:transferase activity"/>
    <property type="evidence" value="ECO:0007669"/>
    <property type="project" value="UniProtKB-UniRule"/>
</dbReference>
<keyword evidence="6 10" id="KW-0274">FAD</keyword>
<proteinExistence type="inferred from homology"/>
<evidence type="ECO:0000256" key="2">
    <source>
        <dbReference type="ARBA" id="ARBA00016337"/>
    </source>
</evidence>
<comment type="cofactor">
    <cofactor evidence="11">
        <name>Mg(2+)</name>
        <dbReference type="ChEBI" id="CHEBI:18420"/>
    </cofactor>
    <cofactor evidence="11">
        <name>Mn(2+)</name>
        <dbReference type="ChEBI" id="CHEBI:29035"/>
    </cofactor>
    <text evidence="11">Magnesium. Can also use manganese.</text>
</comment>
<evidence type="ECO:0000256" key="7">
    <source>
        <dbReference type="ARBA" id="ARBA00022842"/>
    </source>
</evidence>
<evidence type="ECO:0000256" key="6">
    <source>
        <dbReference type="ARBA" id="ARBA00022827"/>
    </source>
</evidence>
<dbReference type="InterPro" id="IPR024932">
    <property type="entry name" value="ApbE"/>
</dbReference>
<sequence>MRRRSLLSASLGLGTLAGLGYVGVNRIAPSGLALHAGSAQAFGTTVTIQVLHPDPASAQAAITAALQQVSLVDALMSVHQPRSQVYQLNAQGQLNHPDPHLLAVLTYARQLSNQTGGAFDITVQPLWQAFSQAQANGQLPEPLALARVRALVNWQGVTTQPDQIELAAPGMAITLNGLAQGYAVDLALAALRAKGVAHALLDTGEFGVIGTKGSDQPWVLGIKNPRQTDALTARVPMDGRALCTSGDYETFFSADFSHHHIFDPATGYSPTPLASVSVLAPTGMMADGLSTAFMVLGADKALALAARLPRVDALLIHKNGSQQRTADFPELSA</sequence>
<dbReference type="EC" id="2.7.1.180" evidence="1 10"/>
<comment type="catalytic activity">
    <reaction evidence="9 10">
        <text>L-threonyl-[protein] + FAD = FMN-L-threonyl-[protein] + AMP + H(+)</text>
        <dbReference type="Rhea" id="RHEA:36847"/>
        <dbReference type="Rhea" id="RHEA-COMP:11060"/>
        <dbReference type="Rhea" id="RHEA-COMP:11061"/>
        <dbReference type="ChEBI" id="CHEBI:15378"/>
        <dbReference type="ChEBI" id="CHEBI:30013"/>
        <dbReference type="ChEBI" id="CHEBI:57692"/>
        <dbReference type="ChEBI" id="CHEBI:74257"/>
        <dbReference type="ChEBI" id="CHEBI:456215"/>
        <dbReference type="EC" id="2.7.1.180"/>
    </reaction>
</comment>
<evidence type="ECO:0000256" key="4">
    <source>
        <dbReference type="ARBA" id="ARBA00022679"/>
    </source>
</evidence>
<keyword evidence="4 10" id="KW-0808">Transferase</keyword>
<dbReference type="AlphaFoldDB" id="A0A1Q8YIL7"/>
<evidence type="ECO:0000256" key="1">
    <source>
        <dbReference type="ARBA" id="ARBA00011955"/>
    </source>
</evidence>
<evidence type="ECO:0000313" key="12">
    <source>
        <dbReference type="EMBL" id="OLP07901.1"/>
    </source>
</evidence>
<keyword evidence="5 10" id="KW-0479">Metal-binding</keyword>
<dbReference type="RefSeq" id="WP_075585508.1">
    <property type="nucleotide sequence ID" value="NZ_MSYM01000007.1"/>
</dbReference>
<dbReference type="Pfam" id="PF02424">
    <property type="entry name" value="ApbE"/>
    <property type="match status" value="1"/>
</dbReference>
<protein>
    <recommendedName>
        <fullName evidence="2 10">FAD:protein FMN transferase</fullName>
        <ecNumber evidence="1 10">2.7.1.180</ecNumber>
    </recommendedName>
    <alternativeName>
        <fullName evidence="8 10">Flavin transferase</fullName>
    </alternativeName>
</protein>
<reference evidence="12 13" key="1">
    <citation type="submission" date="2017-01" db="EMBL/GenBank/DDBJ databases">
        <title>Genome sequence of Rhodoferax antarcticus ANT.BR, a psychrophilic purple nonsulfur bacterium from an Antarctic microbial mat.</title>
        <authorList>
            <person name="Baker J."/>
            <person name="Riester C."/>
            <person name="Skinner B."/>
            <person name="Newell A."/>
            <person name="Swingley W."/>
            <person name="Madigan M."/>
            <person name="Jung D."/>
            <person name="Asao M."/>
            <person name="Chen M."/>
            <person name="Loughlin P."/>
            <person name="Pan H."/>
            <person name="Lin S."/>
            <person name="Li N."/>
            <person name="Shaw J."/>
            <person name="Prado M."/>
            <person name="Sherman C."/>
            <person name="Li X."/>
            <person name="Tang J."/>
            <person name="Blankenship R."/>
            <person name="Zhao T."/>
            <person name="Touchman J."/>
            <person name="Sattley M."/>
        </authorList>
    </citation>
    <scope>NUCLEOTIDE SEQUENCE [LARGE SCALE GENOMIC DNA]</scope>
    <source>
        <strain evidence="12 13">ANT.BR</strain>
    </source>
</reference>
<gene>
    <name evidence="12" type="ORF">BLL52_0998</name>
</gene>